<keyword evidence="5" id="KW-0677">Repeat</keyword>
<dbReference type="SMART" id="SM00382">
    <property type="entry name" value="AAA"/>
    <property type="match status" value="2"/>
</dbReference>
<feature type="domain" description="ABC transporter" evidence="11">
    <location>
        <begin position="263"/>
        <end position="469"/>
    </location>
</feature>
<gene>
    <name evidence="12" type="primary">ykoD_5</name>
    <name evidence="12" type="ORF">ERS852523_03491</name>
</gene>
<evidence type="ECO:0000256" key="8">
    <source>
        <dbReference type="ARBA" id="ARBA00022967"/>
    </source>
</evidence>
<dbReference type="Gene3D" id="3.40.50.300">
    <property type="entry name" value="P-loop containing nucleotide triphosphate hydrolases"/>
    <property type="match status" value="2"/>
</dbReference>
<dbReference type="EMBL" id="CZAW01000052">
    <property type="protein sequence ID" value="CUP97931.1"/>
    <property type="molecule type" value="Genomic_DNA"/>
</dbReference>
<dbReference type="PROSITE" id="PS00211">
    <property type="entry name" value="ABC_TRANSPORTER_1"/>
    <property type="match status" value="1"/>
</dbReference>
<evidence type="ECO:0000313" key="12">
    <source>
        <dbReference type="EMBL" id="CUP97931.1"/>
    </source>
</evidence>
<evidence type="ECO:0000256" key="2">
    <source>
        <dbReference type="ARBA" id="ARBA00005417"/>
    </source>
</evidence>
<dbReference type="InterPro" id="IPR003593">
    <property type="entry name" value="AAA+_ATPase"/>
</dbReference>
<keyword evidence="9" id="KW-0472">Membrane</keyword>
<keyword evidence="7 12" id="KW-0067">ATP-binding</keyword>
<dbReference type="OrthoDB" id="501320at2"/>
<protein>
    <submittedName>
        <fullName evidence="12">Putative HMP/thiamine import ATP-binding protein YkoD</fullName>
        <ecNumber evidence="12">3.6.3.-</ecNumber>
    </submittedName>
</protein>
<evidence type="ECO:0000256" key="1">
    <source>
        <dbReference type="ARBA" id="ARBA00004202"/>
    </source>
</evidence>
<dbReference type="InterPro" id="IPR003439">
    <property type="entry name" value="ABC_transporter-like_ATP-bd"/>
</dbReference>
<accession>A0A174SNI1</accession>
<dbReference type="GO" id="GO:0043190">
    <property type="term" value="C:ATP-binding cassette (ABC) transporter complex"/>
    <property type="evidence" value="ECO:0007669"/>
    <property type="project" value="TreeGrafter"/>
</dbReference>
<dbReference type="GO" id="GO:0042626">
    <property type="term" value="F:ATPase-coupled transmembrane transporter activity"/>
    <property type="evidence" value="ECO:0007669"/>
    <property type="project" value="TreeGrafter"/>
</dbReference>
<dbReference type="AlphaFoldDB" id="A0A174SNI1"/>
<keyword evidence="3" id="KW-0813">Transport</keyword>
<dbReference type="InterPro" id="IPR027417">
    <property type="entry name" value="P-loop_NTPase"/>
</dbReference>
<dbReference type="SUPFAM" id="SSF52540">
    <property type="entry name" value="P-loop containing nucleoside triphosphate hydrolases"/>
    <property type="match status" value="2"/>
</dbReference>
<dbReference type="Pfam" id="PF00005">
    <property type="entry name" value="ABC_tran"/>
    <property type="match status" value="2"/>
</dbReference>
<feature type="domain" description="ABC transporter" evidence="11">
    <location>
        <begin position="2"/>
        <end position="241"/>
    </location>
</feature>
<dbReference type="InterPro" id="IPR050095">
    <property type="entry name" value="ECF_ABC_transporter_ATP-bd"/>
</dbReference>
<dbReference type="CDD" id="cd03225">
    <property type="entry name" value="ABC_cobalt_CbiO_domain1"/>
    <property type="match status" value="1"/>
</dbReference>
<keyword evidence="8" id="KW-1278">Translocase</keyword>
<evidence type="ECO:0000256" key="7">
    <source>
        <dbReference type="ARBA" id="ARBA00022840"/>
    </source>
</evidence>
<evidence type="ECO:0000256" key="9">
    <source>
        <dbReference type="ARBA" id="ARBA00023136"/>
    </source>
</evidence>
<keyword evidence="6" id="KW-0547">Nucleotide-binding</keyword>
<evidence type="ECO:0000256" key="3">
    <source>
        <dbReference type="ARBA" id="ARBA00022448"/>
    </source>
</evidence>
<name>A0A174SNI1_9FIRM</name>
<evidence type="ECO:0000256" key="5">
    <source>
        <dbReference type="ARBA" id="ARBA00022737"/>
    </source>
</evidence>
<comment type="subcellular location">
    <subcellularLocation>
        <location evidence="1">Cell membrane</location>
        <topology evidence="1">Peripheral membrane protein</topology>
    </subcellularLocation>
</comment>
<dbReference type="PROSITE" id="PS50893">
    <property type="entry name" value="ABC_TRANSPORTER_2"/>
    <property type="match status" value="2"/>
</dbReference>
<evidence type="ECO:0000313" key="13">
    <source>
        <dbReference type="Proteomes" id="UP000095712"/>
    </source>
</evidence>
<evidence type="ECO:0000256" key="4">
    <source>
        <dbReference type="ARBA" id="ARBA00022475"/>
    </source>
</evidence>
<dbReference type="InterPro" id="IPR015856">
    <property type="entry name" value="ABC_transpr_CbiO/EcfA_su"/>
</dbReference>
<dbReference type="Proteomes" id="UP000095712">
    <property type="component" value="Unassembled WGS sequence"/>
</dbReference>
<organism evidence="12 13">
    <name type="scientific">Blautia wexlerae</name>
    <dbReference type="NCBI Taxonomy" id="418240"/>
    <lineage>
        <taxon>Bacteria</taxon>
        <taxon>Bacillati</taxon>
        <taxon>Bacillota</taxon>
        <taxon>Clostridia</taxon>
        <taxon>Lachnospirales</taxon>
        <taxon>Lachnospiraceae</taxon>
        <taxon>Blautia</taxon>
    </lineage>
</organism>
<comment type="similarity">
    <text evidence="2">Belongs to the ABC transporter superfamily.</text>
</comment>
<sequence>MVKFDNISFSYGNKNDEQLKNISFEINRGEFVLICGRSACGKTTVTKCINGLIPHFSEGNYSGTVIINGREVANTPVYAISENVGSVFQNPKTQFFNLDTDSELVFGMENMGTEPEKIWGRVKEVTNDLHIENLLGRGVFELSGGEKQILALASIYAVNPDVYVLDEPTANIDQRGIVRLHDILLKLKQMGKTVIISEHRLYFLMDLIDKAIYIDHGVVREIYTGDEFRNLNENERIRLGLRCFALRRNIKKIETAICKSDVLRVEGLSVAYRKNILFEGVSFTAQKGDIIAVTGENGSGKTAFLRVLCGLMKESSGKIVYNGIAYSYKKRRELCYMTMQDVVHQLFADSVWEEFALLNHAVSDSEIMHILQYLDLIEYKDKHPMTLSGGQKQRLALAVATLSQKEVMIFDEPTSGLDYSNMCKVSELIRELSANKIVFVATHDQELKEMLCNKEIEIKDKKIQMYDMVK</sequence>
<dbReference type="InterPro" id="IPR017871">
    <property type="entry name" value="ABC_transporter-like_CS"/>
</dbReference>
<comment type="function">
    <text evidence="10">Probably part of an ABC transporter complex. Responsible for energy coupling to the transport system.</text>
</comment>
<proteinExistence type="inferred from homology"/>
<dbReference type="PANTHER" id="PTHR43553:SF23">
    <property type="entry name" value="ABC TRANSPORTER ATP-BINDING COMPONENT"/>
    <property type="match status" value="1"/>
</dbReference>
<keyword evidence="12" id="KW-0378">Hydrolase</keyword>
<keyword evidence="4" id="KW-1003">Cell membrane</keyword>
<evidence type="ECO:0000256" key="10">
    <source>
        <dbReference type="ARBA" id="ARBA00025157"/>
    </source>
</evidence>
<dbReference type="GO" id="GO:0005524">
    <property type="term" value="F:ATP binding"/>
    <property type="evidence" value="ECO:0007669"/>
    <property type="project" value="UniProtKB-KW"/>
</dbReference>
<evidence type="ECO:0000259" key="11">
    <source>
        <dbReference type="PROSITE" id="PS50893"/>
    </source>
</evidence>
<evidence type="ECO:0000256" key="6">
    <source>
        <dbReference type="ARBA" id="ARBA00022741"/>
    </source>
</evidence>
<dbReference type="PANTHER" id="PTHR43553">
    <property type="entry name" value="HEAVY METAL TRANSPORTER"/>
    <property type="match status" value="1"/>
</dbReference>
<dbReference type="EC" id="3.6.3.-" evidence="12"/>
<dbReference type="RefSeq" id="WP_055153173.1">
    <property type="nucleotide sequence ID" value="NZ_CZAW01000052.1"/>
</dbReference>
<reference evidence="12 13" key="1">
    <citation type="submission" date="2015-09" db="EMBL/GenBank/DDBJ databases">
        <authorList>
            <consortium name="Pathogen Informatics"/>
        </authorList>
    </citation>
    <scope>NUCLEOTIDE SEQUENCE [LARGE SCALE GENOMIC DNA]</scope>
    <source>
        <strain evidence="12 13">2789STDY5834911</strain>
    </source>
</reference>
<dbReference type="GO" id="GO:0016887">
    <property type="term" value="F:ATP hydrolysis activity"/>
    <property type="evidence" value="ECO:0007669"/>
    <property type="project" value="InterPro"/>
</dbReference>